<reference evidence="2" key="1">
    <citation type="journal article" date="2015" name="Genome Announc.">
        <title>Draft genome sequence of Talaromyces cellulolyticus strain Y-94, a source of lignocellulosic biomass-degrading enzymes.</title>
        <authorList>
            <person name="Fujii T."/>
            <person name="Koike H."/>
            <person name="Sawayama S."/>
            <person name="Yano S."/>
            <person name="Inoue H."/>
        </authorList>
    </citation>
    <scope>NUCLEOTIDE SEQUENCE [LARGE SCALE GENOMIC DNA]</scope>
    <source>
        <strain evidence="2">Y-94</strain>
    </source>
</reference>
<organism evidence="1 2">
    <name type="scientific">Talaromyces pinophilus</name>
    <name type="common">Penicillium pinophilum</name>
    <dbReference type="NCBI Taxonomy" id="128442"/>
    <lineage>
        <taxon>Eukaryota</taxon>
        <taxon>Fungi</taxon>
        <taxon>Dikarya</taxon>
        <taxon>Ascomycota</taxon>
        <taxon>Pezizomycotina</taxon>
        <taxon>Eurotiomycetes</taxon>
        <taxon>Eurotiomycetidae</taxon>
        <taxon>Eurotiales</taxon>
        <taxon>Trichocomaceae</taxon>
        <taxon>Talaromyces</taxon>
        <taxon>Talaromyces sect. Talaromyces</taxon>
    </lineage>
</organism>
<proteinExistence type="predicted"/>
<dbReference type="SUPFAM" id="SSF49503">
    <property type="entry name" value="Cupredoxins"/>
    <property type="match status" value="1"/>
</dbReference>
<dbReference type="Gene3D" id="2.60.40.420">
    <property type="entry name" value="Cupredoxins - blue copper proteins"/>
    <property type="match status" value="1"/>
</dbReference>
<gene>
    <name evidence="1" type="ORF">TCE0_060f18944</name>
</gene>
<sequence length="182" mass="20044">MRLNISAFGSLVPVPPQPFALAAVHYEDACTDSLPITVASSSSENNCGVTPIEEIYANLSLTPPAFPSATQVVNMSLYTNSTGYCLFHMNDVSFRVNYDHPVLLLAHLGNVSYPNDPQWNVYNFGSSDSPSYSIRIIFLNTTPLVLRMHLHDHQYWLEAVGTGQWNGTVTNHTVVDQIDSGL</sequence>
<comment type="caution">
    <text evidence="1">The sequence shown here is derived from an EMBL/GenBank/DDBJ whole genome shotgun (WGS) entry which is preliminary data.</text>
</comment>
<evidence type="ECO:0008006" key="3">
    <source>
        <dbReference type="Google" id="ProtNLM"/>
    </source>
</evidence>
<keyword evidence="2" id="KW-1185">Reference proteome</keyword>
<accession>A0A6V8HPE0</accession>
<dbReference type="AlphaFoldDB" id="A0A6V8HPE0"/>
<dbReference type="EMBL" id="DF933856">
    <property type="protein sequence ID" value="GAM43820.1"/>
    <property type="molecule type" value="Genomic_DNA"/>
</dbReference>
<evidence type="ECO:0000313" key="1">
    <source>
        <dbReference type="EMBL" id="GAM43820.1"/>
    </source>
</evidence>
<dbReference type="Proteomes" id="UP000053095">
    <property type="component" value="Unassembled WGS sequence"/>
</dbReference>
<evidence type="ECO:0000313" key="2">
    <source>
        <dbReference type="Proteomes" id="UP000053095"/>
    </source>
</evidence>
<dbReference type="InterPro" id="IPR008972">
    <property type="entry name" value="Cupredoxin"/>
</dbReference>
<name>A0A6V8HPE0_TALPI</name>
<protein>
    <recommendedName>
        <fullName evidence="3">Plastocyanin-like domain-containing protein</fullName>
    </recommendedName>
</protein>